<dbReference type="AlphaFoldDB" id="A0A6M3JJ96"/>
<accession>A0A6M3JJ96</accession>
<dbReference type="EMBL" id="MT141746">
    <property type="protein sequence ID" value="QJA69906.1"/>
    <property type="molecule type" value="Genomic_DNA"/>
</dbReference>
<evidence type="ECO:0000313" key="2">
    <source>
        <dbReference type="EMBL" id="QJA88810.1"/>
    </source>
</evidence>
<sequence>MNVIKLEVIWNEEKCGWNVKSDEKEVFISALEEVNEEIMVISPMNNAAPGELDHIDARSGISVRKMNYLYENEYLTVETDNKNQLKRYVEDLDVFNETSLGVFISCDYPGLYVAATIMIYQSAILLLDYPKKGTERYTTVDLDTVNAEEFFNSLKK</sequence>
<organism evidence="1">
    <name type="scientific">viral metagenome</name>
    <dbReference type="NCBI Taxonomy" id="1070528"/>
    <lineage>
        <taxon>unclassified sequences</taxon>
        <taxon>metagenomes</taxon>
        <taxon>organismal metagenomes</taxon>
    </lineage>
</organism>
<proteinExistence type="predicted"/>
<evidence type="ECO:0000313" key="1">
    <source>
        <dbReference type="EMBL" id="QJA69906.1"/>
    </source>
</evidence>
<reference evidence="1" key="1">
    <citation type="submission" date="2020-03" db="EMBL/GenBank/DDBJ databases">
        <title>The deep terrestrial virosphere.</title>
        <authorList>
            <person name="Holmfeldt K."/>
            <person name="Nilsson E."/>
            <person name="Simone D."/>
            <person name="Lopez-Fernandez M."/>
            <person name="Wu X."/>
            <person name="de Brujin I."/>
            <person name="Lundin D."/>
            <person name="Andersson A."/>
            <person name="Bertilsson S."/>
            <person name="Dopson M."/>
        </authorList>
    </citation>
    <scope>NUCLEOTIDE SEQUENCE</scope>
    <source>
        <strain evidence="1">MM415A04172</strain>
        <strain evidence="2">MM415B02682</strain>
    </source>
</reference>
<protein>
    <submittedName>
        <fullName evidence="1">Uncharacterized protein</fullName>
    </submittedName>
</protein>
<dbReference type="EMBL" id="MT142805">
    <property type="protein sequence ID" value="QJA88810.1"/>
    <property type="molecule type" value="Genomic_DNA"/>
</dbReference>
<name>A0A6M3JJ96_9ZZZZ</name>
<gene>
    <name evidence="1" type="ORF">MM415A04172_0012</name>
    <name evidence="2" type="ORF">MM415B02682_0008</name>
</gene>